<keyword evidence="4" id="KW-0808">Transferase</keyword>
<organism evidence="16 17">
    <name type="scientific">Romanomermis culicivorax</name>
    <name type="common">Nematode worm</name>
    <dbReference type="NCBI Taxonomy" id="13658"/>
    <lineage>
        <taxon>Eukaryota</taxon>
        <taxon>Metazoa</taxon>
        <taxon>Ecdysozoa</taxon>
        <taxon>Nematoda</taxon>
        <taxon>Enoplea</taxon>
        <taxon>Dorylaimia</taxon>
        <taxon>Mermithida</taxon>
        <taxon>Mermithoidea</taxon>
        <taxon>Mermithidae</taxon>
        <taxon>Romanomermis</taxon>
    </lineage>
</organism>
<dbReference type="AlphaFoldDB" id="A0A915KKY3"/>
<evidence type="ECO:0000256" key="11">
    <source>
        <dbReference type="ARBA" id="ARBA00023137"/>
    </source>
</evidence>
<dbReference type="InterPro" id="IPR036941">
    <property type="entry name" value="Rcpt_L-dom_sf"/>
</dbReference>
<evidence type="ECO:0000256" key="12">
    <source>
        <dbReference type="ARBA" id="ARBA00023170"/>
    </source>
</evidence>
<evidence type="ECO:0000256" key="5">
    <source>
        <dbReference type="ARBA" id="ARBA00022692"/>
    </source>
</evidence>
<evidence type="ECO:0000256" key="9">
    <source>
        <dbReference type="ARBA" id="ARBA00022989"/>
    </source>
</evidence>
<evidence type="ECO:0000256" key="14">
    <source>
        <dbReference type="ARBA" id="ARBA00051243"/>
    </source>
</evidence>
<dbReference type="Pfam" id="PF14843">
    <property type="entry name" value="GF_recep_IV"/>
    <property type="match status" value="1"/>
</dbReference>
<dbReference type="WBParaSite" id="nRc.2.0.1.t39087-RA">
    <property type="protein sequence ID" value="nRc.2.0.1.t39087-RA"/>
    <property type="gene ID" value="nRc.2.0.1.g39087"/>
</dbReference>
<evidence type="ECO:0000256" key="2">
    <source>
        <dbReference type="ARBA" id="ARBA00011902"/>
    </source>
</evidence>
<evidence type="ECO:0000256" key="4">
    <source>
        <dbReference type="ARBA" id="ARBA00022679"/>
    </source>
</evidence>
<dbReference type="GO" id="GO:0004714">
    <property type="term" value="F:transmembrane receptor protein tyrosine kinase activity"/>
    <property type="evidence" value="ECO:0007669"/>
    <property type="project" value="UniProtKB-EC"/>
</dbReference>
<name>A0A915KKY3_ROMCU</name>
<dbReference type="InterPro" id="IPR009030">
    <property type="entry name" value="Growth_fac_rcpt_cys_sf"/>
</dbReference>
<feature type="domain" description="4Fe-4S ferredoxin-type" evidence="15">
    <location>
        <begin position="60"/>
        <end position="92"/>
    </location>
</feature>
<keyword evidence="9" id="KW-1133">Transmembrane helix</keyword>
<dbReference type="SUPFAM" id="SSF57184">
    <property type="entry name" value="Growth factor receptor domain"/>
    <property type="match status" value="2"/>
</dbReference>
<evidence type="ECO:0000256" key="6">
    <source>
        <dbReference type="ARBA" id="ARBA00022741"/>
    </source>
</evidence>
<dbReference type="InterPro" id="IPR000494">
    <property type="entry name" value="Rcpt_L-dom"/>
</dbReference>
<keyword evidence="6" id="KW-0547">Nucleotide-binding</keyword>
<proteinExistence type="predicted"/>
<dbReference type="PROSITE" id="PS51379">
    <property type="entry name" value="4FE4S_FER_2"/>
    <property type="match status" value="1"/>
</dbReference>
<dbReference type="Gene3D" id="2.10.220.10">
    <property type="entry name" value="Hormone Receptor, Insulin-like Growth Factor Receptor 1, Chain A, domain 2"/>
    <property type="match status" value="2"/>
</dbReference>
<keyword evidence="10" id="KW-0472">Membrane</keyword>
<comment type="catalytic activity">
    <reaction evidence="14">
        <text>L-tyrosyl-[protein] + ATP = O-phospho-L-tyrosyl-[protein] + ADP + H(+)</text>
        <dbReference type="Rhea" id="RHEA:10596"/>
        <dbReference type="Rhea" id="RHEA-COMP:10136"/>
        <dbReference type="Rhea" id="RHEA-COMP:20101"/>
        <dbReference type="ChEBI" id="CHEBI:15378"/>
        <dbReference type="ChEBI" id="CHEBI:30616"/>
        <dbReference type="ChEBI" id="CHEBI:46858"/>
        <dbReference type="ChEBI" id="CHEBI:61978"/>
        <dbReference type="ChEBI" id="CHEBI:456216"/>
        <dbReference type="EC" id="2.7.10.1"/>
    </reaction>
</comment>
<keyword evidence="13" id="KW-0325">Glycoprotein</keyword>
<evidence type="ECO:0000256" key="13">
    <source>
        <dbReference type="ARBA" id="ARBA00023180"/>
    </source>
</evidence>
<keyword evidence="11" id="KW-0829">Tyrosine-protein kinase</keyword>
<dbReference type="Gene3D" id="3.80.20.20">
    <property type="entry name" value="Receptor L-domain"/>
    <property type="match status" value="1"/>
</dbReference>
<dbReference type="SMART" id="SM00261">
    <property type="entry name" value="FU"/>
    <property type="match status" value="1"/>
</dbReference>
<dbReference type="InterPro" id="IPR006211">
    <property type="entry name" value="Furin-like_Cys-rich_dom"/>
</dbReference>
<comment type="subcellular location">
    <subcellularLocation>
        <location evidence="1">Membrane</location>
        <topology evidence="1">Single-pass type I membrane protein</topology>
    </subcellularLocation>
</comment>
<evidence type="ECO:0000256" key="8">
    <source>
        <dbReference type="ARBA" id="ARBA00022840"/>
    </source>
</evidence>
<keyword evidence="3" id="KW-0597">Phosphoprotein</keyword>
<dbReference type="InterPro" id="IPR006212">
    <property type="entry name" value="Furin_repeat"/>
</dbReference>
<dbReference type="EC" id="2.7.10.1" evidence="2"/>
<keyword evidence="8" id="KW-0067">ATP-binding</keyword>
<evidence type="ECO:0000313" key="17">
    <source>
        <dbReference type="WBParaSite" id="nRc.2.0.1.t39087-RA"/>
    </source>
</evidence>
<accession>A0A915KKY3</accession>
<dbReference type="Pfam" id="PF00757">
    <property type="entry name" value="Furin-like"/>
    <property type="match status" value="1"/>
</dbReference>
<evidence type="ECO:0000259" key="15">
    <source>
        <dbReference type="PROSITE" id="PS51379"/>
    </source>
</evidence>
<evidence type="ECO:0000256" key="1">
    <source>
        <dbReference type="ARBA" id="ARBA00004479"/>
    </source>
</evidence>
<dbReference type="Pfam" id="PF01030">
    <property type="entry name" value="Recep_L_domain"/>
    <property type="match status" value="1"/>
</dbReference>
<dbReference type="GO" id="GO:0005524">
    <property type="term" value="F:ATP binding"/>
    <property type="evidence" value="ECO:0007669"/>
    <property type="project" value="UniProtKB-KW"/>
</dbReference>
<keyword evidence="12" id="KW-0675">Receptor</keyword>
<keyword evidence="5" id="KW-0812">Transmembrane</keyword>
<dbReference type="Proteomes" id="UP000887565">
    <property type="component" value="Unplaced"/>
</dbReference>
<evidence type="ECO:0000313" key="16">
    <source>
        <dbReference type="Proteomes" id="UP000887565"/>
    </source>
</evidence>
<evidence type="ECO:0000256" key="7">
    <source>
        <dbReference type="ARBA" id="ARBA00022777"/>
    </source>
</evidence>
<reference evidence="17" key="1">
    <citation type="submission" date="2022-11" db="UniProtKB">
        <authorList>
            <consortium name="WormBaseParasite"/>
        </authorList>
    </citation>
    <scope>IDENTIFICATION</scope>
</reference>
<evidence type="ECO:0000256" key="10">
    <source>
        <dbReference type="ARBA" id="ARBA00023136"/>
    </source>
</evidence>
<dbReference type="InterPro" id="IPR017896">
    <property type="entry name" value="4Fe4S_Fe-S-bd"/>
</dbReference>
<keyword evidence="16" id="KW-1185">Reference proteome</keyword>
<sequence>MRYKDKCVEKCPSLERYVPSKAQYEPNPDGTYSYNRVCVKQCPEHMSIYKEGCVSRCPENYYTANDSKICAKCNGNCEKVCTVNDTLTAANIKLFTNCTKLEGFLEITKQSFVAGNLTEKDLSTLSSVEEISEYVLIQSPGYLSHGLDFLKNLRKIEGRSGSFGLVVSNSELRYLGLVNLKHIANGEIYIGDNHDMCFLEKIPFEKIAKKTVMIHNRSVKTCEQEEKICDSLCDPKSGCWGPGPQNCFHCLRYKKGETCLDKCDVEKGLFDAGNWTCAQCHQECMTCNQS</sequence>
<dbReference type="GO" id="GO:0016020">
    <property type="term" value="C:membrane"/>
    <property type="evidence" value="ECO:0007669"/>
    <property type="project" value="UniProtKB-SubCell"/>
</dbReference>
<protein>
    <recommendedName>
        <fullName evidence="2">receptor protein-tyrosine kinase</fullName>
        <ecNumber evidence="2">2.7.10.1</ecNumber>
    </recommendedName>
</protein>
<dbReference type="SUPFAM" id="SSF52058">
    <property type="entry name" value="L domain-like"/>
    <property type="match status" value="1"/>
</dbReference>
<dbReference type="OMA" id="ESCTRIC"/>
<dbReference type="InterPro" id="IPR032778">
    <property type="entry name" value="GF_recep_IV"/>
</dbReference>
<evidence type="ECO:0000256" key="3">
    <source>
        <dbReference type="ARBA" id="ARBA00022553"/>
    </source>
</evidence>
<keyword evidence="7" id="KW-0418">Kinase</keyword>